<evidence type="ECO:0000313" key="9">
    <source>
        <dbReference type="EMBL" id="CAB4939353.1"/>
    </source>
</evidence>
<dbReference type="PANTHER" id="PTHR33392:SF6">
    <property type="entry name" value="POLYISOPRENYL-TEICHOIC ACID--PEPTIDOGLYCAN TEICHOIC ACID TRANSFERASE TAGU"/>
    <property type="match status" value="1"/>
</dbReference>
<dbReference type="EMBL" id="CAFBNI010000011">
    <property type="protein sequence ID" value="CAB4939353.1"/>
    <property type="molecule type" value="Genomic_DNA"/>
</dbReference>
<evidence type="ECO:0000259" key="3">
    <source>
        <dbReference type="Pfam" id="PF03816"/>
    </source>
</evidence>
<feature type="domain" description="Cell envelope-related transcriptional attenuator" evidence="3">
    <location>
        <begin position="88"/>
        <end position="242"/>
    </location>
</feature>
<keyword evidence="2" id="KW-1133">Transmembrane helix</keyword>
<evidence type="ECO:0000313" key="7">
    <source>
        <dbReference type="EMBL" id="CAB4785976.1"/>
    </source>
</evidence>
<accession>A0A6J6FS94</accession>
<dbReference type="PANTHER" id="PTHR33392">
    <property type="entry name" value="POLYISOPRENYL-TEICHOIC ACID--PEPTIDOGLYCAN TEICHOIC ACID TRANSFERASE TAGU"/>
    <property type="match status" value="1"/>
</dbReference>
<gene>
    <name evidence="4" type="ORF">UFOPK1791_00597</name>
    <name evidence="5" type="ORF">UFOPK2312_00800</name>
    <name evidence="6" type="ORF">UFOPK2802_00471</name>
    <name evidence="7" type="ORF">UFOPK2982_00225</name>
    <name evidence="8" type="ORF">UFOPK3083_00250</name>
    <name evidence="9" type="ORF">UFOPK3783_00214</name>
    <name evidence="10" type="ORF">UFOPK3948_00209</name>
    <name evidence="11" type="ORF">UFOPK4113_00389</name>
    <name evidence="12" type="ORF">UFOPK4355_00534</name>
</gene>
<evidence type="ECO:0000313" key="10">
    <source>
        <dbReference type="EMBL" id="CAB4972195.1"/>
    </source>
</evidence>
<dbReference type="Pfam" id="PF03816">
    <property type="entry name" value="LytR_cpsA_psr"/>
    <property type="match status" value="1"/>
</dbReference>
<evidence type="ECO:0000313" key="11">
    <source>
        <dbReference type="EMBL" id="CAB5012769.1"/>
    </source>
</evidence>
<evidence type="ECO:0000313" key="6">
    <source>
        <dbReference type="EMBL" id="CAB4739761.1"/>
    </source>
</evidence>
<dbReference type="EMBL" id="CAEZUF010000045">
    <property type="protein sequence ID" value="CAB4591657.1"/>
    <property type="molecule type" value="Genomic_DNA"/>
</dbReference>
<name>A0A6J6FS94_9ZZZZ</name>
<evidence type="ECO:0000313" key="12">
    <source>
        <dbReference type="EMBL" id="CAB5063249.1"/>
    </source>
</evidence>
<reference evidence="4" key="1">
    <citation type="submission" date="2020-05" db="EMBL/GenBank/DDBJ databases">
        <authorList>
            <person name="Chiriac C."/>
            <person name="Salcher M."/>
            <person name="Ghai R."/>
            <person name="Kavagutti S V."/>
        </authorList>
    </citation>
    <scope>NUCLEOTIDE SEQUENCE</scope>
</reference>
<sequence>MKSTRAIRFFTVLSIVIVVISAIATLGLGKITASINRVDAFGGIGNRPEKSSSAVNYLLVGSDTREGLTKEELKALRVGSVKTAAGKRSDTMLLVHISKKRDKAVLISIPRDTFAHIPSYTDSSGKVHASVYSKINSSFNWGGAPLLIKTIEEMTTLRIDHYVEVNFAGFAKMINALGGIQVCSKVDINDPKSHLVMTAGVHTLDGIEALKYVRTRDFDGMGDLGRMQRQQQFMSAVLRKATSAGVLLNPIKLISFLNSALAAVTTDESLNKGDLLTLGKQLRNLSASKVRTLTVPLKFYNYNSNGVTAAVLWDPVLAPELWQRLKDDQAIIDEVKPSASPSASPSIVDKFKTRTAEENPCGSLK</sequence>
<dbReference type="EMBL" id="CAEZYX010000032">
    <property type="protein sequence ID" value="CAB4739761.1"/>
    <property type="molecule type" value="Genomic_DNA"/>
</dbReference>
<dbReference type="NCBIfam" id="TIGR00350">
    <property type="entry name" value="lytR_cpsA_psr"/>
    <property type="match status" value="1"/>
</dbReference>
<feature type="region of interest" description="Disordered" evidence="1">
    <location>
        <begin position="336"/>
        <end position="365"/>
    </location>
</feature>
<dbReference type="EMBL" id="CAFBOI010000011">
    <property type="protein sequence ID" value="CAB4972195.1"/>
    <property type="molecule type" value="Genomic_DNA"/>
</dbReference>
<dbReference type="EMBL" id="CAFBQT010000051">
    <property type="protein sequence ID" value="CAB5063249.1"/>
    <property type="molecule type" value="Genomic_DNA"/>
</dbReference>
<dbReference type="AlphaFoldDB" id="A0A6J6FS94"/>
<dbReference type="EMBL" id="CAFAAT010000013">
    <property type="protein sequence ID" value="CAB4799365.1"/>
    <property type="molecule type" value="Genomic_DNA"/>
</dbReference>
<dbReference type="EMBL" id="CAFAAE010000017">
    <property type="protein sequence ID" value="CAB4785976.1"/>
    <property type="molecule type" value="Genomic_DNA"/>
</dbReference>
<keyword evidence="2" id="KW-0812">Transmembrane</keyword>
<dbReference type="Gene3D" id="3.40.630.190">
    <property type="entry name" value="LCP protein"/>
    <property type="match status" value="1"/>
</dbReference>
<dbReference type="EMBL" id="CAFBPL010000028">
    <property type="protein sequence ID" value="CAB5012769.1"/>
    <property type="molecule type" value="Genomic_DNA"/>
</dbReference>
<dbReference type="InterPro" id="IPR004474">
    <property type="entry name" value="LytR_CpsA_psr"/>
</dbReference>
<protein>
    <submittedName>
        <fullName evidence="4">Unannotated protein</fullName>
    </submittedName>
</protein>
<proteinExistence type="predicted"/>
<organism evidence="4">
    <name type="scientific">freshwater metagenome</name>
    <dbReference type="NCBI Taxonomy" id="449393"/>
    <lineage>
        <taxon>unclassified sequences</taxon>
        <taxon>metagenomes</taxon>
        <taxon>ecological metagenomes</taxon>
    </lineage>
</organism>
<feature type="compositionally biased region" description="Low complexity" evidence="1">
    <location>
        <begin position="337"/>
        <end position="346"/>
    </location>
</feature>
<evidence type="ECO:0000313" key="5">
    <source>
        <dbReference type="EMBL" id="CAB4675062.1"/>
    </source>
</evidence>
<evidence type="ECO:0000256" key="2">
    <source>
        <dbReference type="SAM" id="Phobius"/>
    </source>
</evidence>
<dbReference type="EMBL" id="CAEZWY010000091">
    <property type="protein sequence ID" value="CAB4675062.1"/>
    <property type="molecule type" value="Genomic_DNA"/>
</dbReference>
<evidence type="ECO:0000313" key="4">
    <source>
        <dbReference type="EMBL" id="CAB4591657.1"/>
    </source>
</evidence>
<evidence type="ECO:0000313" key="8">
    <source>
        <dbReference type="EMBL" id="CAB4799365.1"/>
    </source>
</evidence>
<feature type="transmembrane region" description="Helical" evidence="2">
    <location>
        <begin position="7"/>
        <end position="28"/>
    </location>
</feature>
<dbReference type="InterPro" id="IPR050922">
    <property type="entry name" value="LytR/CpsA/Psr_CW_biosynth"/>
</dbReference>
<evidence type="ECO:0000256" key="1">
    <source>
        <dbReference type="SAM" id="MobiDB-lite"/>
    </source>
</evidence>
<keyword evidence="2" id="KW-0472">Membrane</keyword>